<organism evidence="2 3">
    <name type="scientific">Akkermansia glycaniphila</name>
    <dbReference type="NCBI Taxonomy" id="1679444"/>
    <lineage>
        <taxon>Bacteria</taxon>
        <taxon>Pseudomonadati</taxon>
        <taxon>Verrucomicrobiota</taxon>
        <taxon>Verrucomicrobiia</taxon>
        <taxon>Verrucomicrobiales</taxon>
        <taxon>Akkermansiaceae</taxon>
        <taxon>Akkermansia</taxon>
    </lineage>
</organism>
<proteinExistence type="predicted"/>
<sequence>MNKPLTIILLASCISLSYGSQSDNLHSFSAATQIEELTEWSHSTVTNLGSGLWNGNGFSFNLQQSEWLAPPVSTPNAGTALADQVFLNSITVKTRSTGQAAVTNCYAYLCSISGSNMAVINMSDVFNIPATNNTTFTFNFSRPSIVDSNTTYGILFSQNGSFASGSSITLGDGVRVGMARTNTLNTTSSAGQLFNSISIAPAENYSPYVSINTSQIPEPASAILMVLGGLGFSVRRRRI</sequence>
<dbReference type="InterPro" id="IPR013424">
    <property type="entry name" value="Ice-binding_C"/>
</dbReference>
<gene>
    <name evidence="2" type="ORF">PYTT_1215</name>
</gene>
<protein>
    <submittedName>
        <fullName evidence="2">Pep-cterm motif</fullName>
    </submittedName>
</protein>
<reference evidence="3" key="1">
    <citation type="submission" date="2016-09" db="EMBL/GenBank/DDBJ databases">
        <authorList>
            <person name="Koehorst J."/>
        </authorList>
    </citation>
    <scope>NUCLEOTIDE SEQUENCE [LARGE SCALE GENOMIC DNA]</scope>
</reference>
<dbReference type="Proteomes" id="UP000176204">
    <property type="component" value="Chromosome I"/>
</dbReference>
<dbReference type="RefSeq" id="WP_083076769.1">
    <property type="nucleotide sequence ID" value="NZ_LIGX01000026.1"/>
</dbReference>
<dbReference type="NCBIfam" id="TIGR02595">
    <property type="entry name" value="PEP_CTERM"/>
    <property type="match status" value="1"/>
</dbReference>
<name>A0A1H6LGA5_9BACT</name>
<evidence type="ECO:0000313" key="2">
    <source>
        <dbReference type="EMBL" id="SEH85259.1"/>
    </source>
</evidence>
<dbReference type="AlphaFoldDB" id="A0A1H6LGA5"/>
<dbReference type="Pfam" id="PF07589">
    <property type="entry name" value="PEP-CTERM"/>
    <property type="match status" value="1"/>
</dbReference>
<keyword evidence="3" id="KW-1185">Reference proteome</keyword>
<accession>A0A1H6LGA5</accession>
<evidence type="ECO:0000259" key="1">
    <source>
        <dbReference type="Pfam" id="PF07589"/>
    </source>
</evidence>
<feature type="domain" description="Ice-binding protein C-terminal" evidence="1">
    <location>
        <begin position="215"/>
        <end position="237"/>
    </location>
</feature>
<dbReference type="EMBL" id="LT629973">
    <property type="protein sequence ID" value="SEH85259.1"/>
    <property type="molecule type" value="Genomic_DNA"/>
</dbReference>
<evidence type="ECO:0000313" key="3">
    <source>
        <dbReference type="Proteomes" id="UP000176204"/>
    </source>
</evidence>
<dbReference type="KEGG" id="agl:PYTT_1215"/>